<comment type="similarity">
    <text evidence="1">Belongs to the palmitoyl-protein thioesterase family.</text>
</comment>
<evidence type="ECO:0000256" key="9">
    <source>
        <dbReference type="SAM" id="SignalP"/>
    </source>
</evidence>
<evidence type="ECO:0000256" key="3">
    <source>
        <dbReference type="ARBA" id="ARBA00014212"/>
    </source>
</evidence>
<evidence type="ECO:0000256" key="4">
    <source>
        <dbReference type="ARBA" id="ARBA00022729"/>
    </source>
</evidence>
<keyword evidence="6" id="KW-1015">Disulfide bond</keyword>
<dbReference type="PRINTS" id="PR00414">
    <property type="entry name" value="PPTHIESTRASE"/>
</dbReference>
<dbReference type="EC" id="3.1.2.22" evidence="2"/>
<keyword evidence="5" id="KW-0378">Hydrolase</keyword>
<evidence type="ECO:0000256" key="8">
    <source>
        <dbReference type="ARBA" id="ARBA00031934"/>
    </source>
</evidence>
<dbReference type="InterPro" id="IPR002472">
    <property type="entry name" value="Palm_thioest"/>
</dbReference>
<name>A0A9P8RTA0_9PEZI</name>
<accession>A0A9P8RTA0</accession>
<protein>
    <recommendedName>
        <fullName evidence="3">Palmitoyl-protein thioesterase 1</fullName>
        <ecNumber evidence="2">3.1.2.22</ecNumber>
    </recommendedName>
    <alternativeName>
        <fullName evidence="8">Palmitoyl-protein hydrolase 1</fullName>
    </alternativeName>
</protein>
<evidence type="ECO:0000256" key="5">
    <source>
        <dbReference type="ARBA" id="ARBA00022801"/>
    </source>
</evidence>
<dbReference type="PANTHER" id="PTHR11247:SF8">
    <property type="entry name" value="PALMITOYL-PROTEIN THIOESTERASE 1"/>
    <property type="match status" value="1"/>
</dbReference>
<evidence type="ECO:0000313" key="11">
    <source>
        <dbReference type="Proteomes" id="UP000750711"/>
    </source>
</evidence>
<keyword evidence="7" id="KW-0325">Glycoprotein</keyword>
<dbReference type="PANTHER" id="PTHR11247">
    <property type="entry name" value="PALMITOYL-PROTEIN THIOESTERASE/DOLICHYLDIPHOSPHATASE 1"/>
    <property type="match status" value="1"/>
</dbReference>
<dbReference type="InterPro" id="IPR029058">
    <property type="entry name" value="AB_hydrolase_fold"/>
</dbReference>
<organism evidence="10 11">
    <name type="scientific">Trichoglossum hirsutum</name>
    <dbReference type="NCBI Taxonomy" id="265104"/>
    <lineage>
        <taxon>Eukaryota</taxon>
        <taxon>Fungi</taxon>
        <taxon>Dikarya</taxon>
        <taxon>Ascomycota</taxon>
        <taxon>Pezizomycotina</taxon>
        <taxon>Geoglossomycetes</taxon>
        <taxon>Geoglossales</taxon>
        <taxon>Geoglossaceae</taxon>
        <taxon>Trichoglossum</taxon>
    </lineage>
</organism>
<gene>
    <name evidence="10" type="ORF">GP486_001254</name>
</gene>
<evidence type="ECO:0000313" key="10">
    <source>
        <dbReference type="EMBL" id="KAH0565353.1"/>
    </source>
</evidence>
<sequence>MLPRLISVPIILLATSGLFYGAAAGTPPPLVIWHGLGDNYDADGLKSVGDLAKKVNPGTYVYNIRLNEDPSGDRTATFFGDLTVQLAKVCEDLASHPILSTSPSGINALGFSQGGQFLRGYIERCNNPPVRSLVTFGSQHNGVSEFQDCDSDDWMCKTAMGIMKGSVWSSFVQSRLVPAQYFRNPEDLEPYLEYSNFLADINNERETKNKTYAANLASLKMFAMYMFTEDTTAIPKESAWFAEVNRTTGLVTLLQERDIWREDWIGLKKLGEKGRLDFRTAKGKHMKLDDELLTEAFEEYFSPPEDTFDHPGEL</sequence>
<dbReference type="Gene3D" id="3.40.50.1820">
    <property type="entry name" value="alpha/beta hydrolase"/>
    <property type="match status" value="1"/>
</dbReference>
<feature type="signal peptide" evidence="9">
    <location>
        <begin position="1"/>
        <end position="24"/>
    </location>
</feature>
<dbReference type="FunFam" id="3.40.50.1820:FF:000107">
    <property type="entry name" value="Palmitoyl-protein thioesterase 1"/>
    <property type="match status" value="1"/>
</dbReference>
<feature type="chain" id="PRO_5040466951" description="Palmitoyl-protein thioesterase 1" evidence="9">
    <location>
        <begin position="25"/>
        <end position="314"/>
    </location>
</feature>
<evidence type="ECO:0000256" key="1">
    <source>
        <dbReference type="ARBA" id="ARBA00010758"/>
    </source>
</evidence>
<keyword evidence="4 9" id="KW-0732">Signal</keyword>
<reference evidence="10" key="1">
    <citation type="submission" date="2021-03" db="EMBL/GenBank/DDBJ databases">
        <title>Comparative genomics and phylogenomic investigation of the class Geoglossomycetes provide insights into ecological specialization and systematics.</title>
        <authorList>
            <person name="Melie T."/>
            <person name="Pirro S."/>
            <person name="Miller A.N."/>
            <person name="Quandt A."/>
        </authorList>
    </citation>
    <scope>NUCLEOTIDE SEQUENCE</scope>
    <source>
        <strain evidence="10">CAQ_001_2017</strain>
    </source>
</reference>
<evidence type="ECO:0000256" key="7">
    <source>
        <dbReference type="ARBA" id="ARBA00023180"/>
    </source>
</evidence>
<evidence type="ECO:0000256" key="2">
    <source>
        <dbReference type="ARBA" id="ARBA00012423"/>
    </source>
</evidence>
<evidence type="ECO:0000256" key="6">
    <source>
        <dbReference type="ARBA" id="ARBA00023157"/>
    </source>
</evidence>
<dbReference type="Pfam" id="PF02089">
    <property type="entry name" value="Palm_thioest"/>
    <property type="match status" value="1"/>
</dbReference>
<dbReference type="GO" id="GO:0008474">
    <property type="term" value="F:palmitoyl-(protein) hydrolase activity"/>
    <property type="evidence" value="ECO:0007669"/>
    <property type="project" value="UniProtKB-EC"/>
</dbReference>
<dbReference type="SUPFAM" id="SSF53474">
    <property type="entry name" value="alpha/beta-Hydrolases"/>
    <property type="match status" value="1"/>
</dbReference>
<keyword evidence="11" id="KW-1185">Reference proteome</keyword>
<comment type="caution">
    <text evidence="10">The sequence shown here is derived from an EMBL/GenBank/DDBJ whole genome shotgun (WGS) entry which is preliminary data.</text>
</comment>
<proteinExistence type="inferred from homology"/>
<dbReference type="AlphaFoldDB" id="A0A9P8RTA0"/>
<dbReference type="EMBL" id="JAGHQM010000104">
    <property type="protein sequence ID" value="KAH0565353.1"/>
    <property type="molecule type" value="Genomic_DNA"/>
</dbReference>
<dbReference type="Proteomes" id="UP000750711">
    <property type="component" value="Unassembled WGS sequence"/>
</dbReference>